<dbReference type="GO" id="GO:0071949">
    <property type="term" value="F:FAD binding"/>
    <property type="evidence" value="ECO:0007669"/>
    <property type="project" value="InterPro"/>
</dbReference>
<evidence type="ECO:0000256" key="3">
    <source>
        <dbReference type="SAM" id="MobiDB-lite"/>
    </source>
</evidence>
<feature type="region of interest" description="Disordered" evidence="3">
    <location>
        <begin position="407"/>
        <end position="428"/>
    </location>
</feature>
<proteinExistence type="predicted"/>
<dbReference type="RefSeq" id="WP_133875683.1">
    <property type="nucleotide sequence ID" value="NZ_BOMD01000024.1"/>
</dbReference>
<dbReference type="GO" id="GO:0016491">
    <property type="term" value="F:oxidoreductase activity"/>
    <property type="evidence" value="ECO:0007669"/>
    <property type="project" value="UniProtKB-KW"/>
</dbReference>
<dbReference type="SUPFAM" id="SSF51905">
    <property type="entry name" value="FAD/NAD(P)-binding domain"/>
    <property type="match status" value="1"/>
</dbReference>
<dbReference type="Gene3D" id="3.50.50.60">
    <property type="entry name" value="FAD/NAD(P)-binding domain"/>
    <property type="match status" value="2"/>
</dbReference>
<evidence type="ECO:0000259" key="4">
    <source>
        <dbReference type="Pfam" id="PF01494"/>
    </source>
</evidence>
<protein>
    <submittedName>
        <fullName evidence="5">2-polyprenyl-6-methoxyphenol hydroxylase-like FAD-dependent oxidoreductase</fullName>
    </submittedName>
</protein>
<dbReference type="EMBL" id="SNWR01000001">
    <property type="protein sequence ID" value="TDO41692.1"/>
    <property type="molecule type" value="Genomic_DNA"/>
</dbReference>
<dbReference type="PRINTS" id="PR00420">
    <property type="entry name" value="RNGMNOXGNASE"/>
</dbReference>
<comment type="caution">
    <text evidence="5">The sequence shown here is derived from an EMBL/GenBank/DDBJ whole genome shotgun (WGS) entry which is preliminary data.</text>
</comment>
<feature type="domain" description="FAD-binding" evidence="4">
    <location>
        <begin position="94"/>
        <end position="340"/>
    </location>
</feature>
<sequence>MRITCVGGGPAGLYFAVLAKLADPARSVTVLERNPPGVTYGWGVVFWDDLLDDLFAYDPVSARRIWEAACQWDEYEVRATGKDVTYLAGYGFSLGRHRLLAILSERAEELGVDVRYSEPVSHPVRHRHAPTPPTLPHSDISDLPGGRARNAELADADLIVACDGAGSQLRNADAAHFGTEISTGANKYIWLGTPHVFRTFTFGFEKTHAGWIWYHAYPFDDETSTFIVECTPAVWSALELDRLDAAAGCARLESIFAAHLDGQPLINRSSGWLNFRRVTNQRWDNGNVVLMGDAAHTTHFAIGSGTKLAMQDAMELADSLTTGGPLAPALERYEHRRRAALAPLQRAARASSEWFERMPEYADLPSIRFSYALSDRRGEYPLWRYLLHVSTQRSVPRAMLRSALNARRRNRARRRPAAEPRIPQLTGG</sequence>
<dbReference type="PANTHER" id="PTHR43476:SF4">
    <property type="entry name" value="BLR0106 PROTEIN"/>
    <property type="match status" value="1"/>
</dbReference>
<dbReference type="PANTHER" id="PTHR43476">
    <property type="entry name" value="3-(3-HYDROXY-PHENYL)PROPIONATE/3-HYDROXYCINNAMIC ACID HYDROXYLASE"/>
    <property type="match status" value="1"/>
</dbReference>
<name>A0A4R6K0F3_9ACTN</name>
<keyword evidence="6" id="KW-1185">Reference proteome</keyword>
<evidence type="ECO:0000313" key="5">
    <source>
        <dbReference type="EMBL" id="TDO41692.1"/>
    </source>
</evidence>
<evidence type="ECO:0000313" key="6">
    <source>
        <dbReference type="Proteomes" id="UP000294901"/>
    </source>
</evidence>
<keyword evidence="1" id="KW-0560">Oxidoreductase</keyword>
<keyword evidence="2" id="KW-0520">NAD</keyword>
<accession>A0A4R6K0F3</accession>
<dbReference type="OrthoDB" id="3169239at2"/>
<dbReference type="Pfam" id="PF01494">
    <property type="entry name" value="FAD_binding_3"/>
    <property type="match status" value="1"/>
</dbReference>
<gene>
    <name evidence="5" type="ORF">C8E87_5430</name>
</gene>
<reference evidence="5 6" key="1">
    <citation type="submission" date="2019-03" db="EMBL/GenBank/DDBJ databases">
        <title>Sequencing the genomes of 1000 actinobacteria strains.</title>
        <authorList>
            <person name="Klenk H.-P."/>
        </authorList>
    </citation>
    <scope>NUCLEOTIDE SEQUENCE [LARGE SCALE GENOMIC DNA]</scope>
    <source>
        <strain evidence="5 6">DSM 43805</strain>
    </source>
</reference>
<dbReference type="AlphaFoldDB" id="A0A4R6K0F3"/>
<dbReference type="InterPro" id="IPR036188">
    <property type="entry name" value="FAD/NAD-bd_sf"/>
</dbReference>
<dbReference type="InterPro" id="IPR050631">
    <property type="entry name" value="PheA/TfdB_FAD_monoxygenase"/>
</dbReference>
<evidence type="ECO:0000256" key="2">
    <source>
        <dbReference type="ARBA" id="ARBA00023027"/>
    </source>
</evidence>
<organism evidence="5 6">
    <name type="scientific">Paractinoplanes brasiliensis</name>
    <dbReference type="NCBI Taxonomy" id="52695"/>
    <lineage>
        <taxon>Bacteria</taxon>
        <taxon>Bacillati</taxon>
        <taxon>Actinomycetota</taxon>
        <taxon>Actinomycetes</taxon>
        <taxon>Micromonosporales</taxon>
        <taxon>Micromonosporaceae</taxon>
        <taxon>Paractinoplanes</taxon>
    </lineage>
</organism>
<dbReference type="Proteomes" id="UP000294901">
    <property type="component" value="Unassembled WGS sequence"/>
</dbReference>
<evidence type="ECO:0000256" key="1">
    <source>
        <dbReference type="ARBA" id="ARBA00023002"/>
    </source>
</evidence>
<dbReference type="InterPro" id="IPR002938">
    <property type="entry name" value="FAD-bd"/>
</dbReference>
<dbReference type="Gene3D" id="3.30.9.20">
    <property type="match status" value="1"/>
</dbReference>